<dbReference type="InterPro" id="IPR050227">
    <property type="entry name" value="Rab"/>
</dbReference>
<reference evidence="4" key="1">
    <citation type="submission" date="2021-02" db="EMBL/GenBank/DDBJ databases">
        <authorList>
            <person name="Palmer J.M."/>
        </authorList>
    </citation>
    <scope>NUCLEOTIDE SEQUENCE</scope>
    <source>
        <strain evidence="4">SCRP734</strain>
    </source>
</reference>
<evidence type="ECO:0000256" key="1">
    <source>
        <dbReference type="ARBA" id="ARBA00022741"/>
    </source>
</evidence>
<dbReference type="FunFam" id="3.40.50.300:FF:006086">
    <property type="entry name" value="Ras family protein"/>
    <property type="match status" value="1"/>
</dbReference>
<gene>
    <name evidence="4" type="primary">RAB23</name>
    <name evidence="4" type="ORF">PHYPSEUDO_002128</name>
</gene>
<evidence type="ECO:0000313" key="5">
    <source>
        <dbReference type="Proteomes" id="UP000694044"/>
    </source>
</evidence>
<feature type="compositionally biased region" description="Basic residues" evidence="3">
    <location>
        <begin position="345"/>
        <end position="357"/>
    </location>
</feature>
<dbReference type="GO" id="GO:0003924">
    <property type="term" value="F:GTPase activity"/>
    <property type="evidence" value="ECO:0007669"/>
    <property type="project" value="InterPro"/>
</dbReference>
<feature type="region of interest" description="Disordered" evidence="3">
    <location>
        <begin position="196"/>
        <end position="365"/>
    </location>
</feature>
<keyword evidence="5" id="KW-1185">Reference proteome</keyword>
<accession>A0A8T1VUK4</accession>
<feature type="compositionally biased region" description="Basic and acidic residues" evidence="3">
    <location>
        <begin position="269"/>
        <end position="292"/>
    </location>
</feature>
<dbReference type="PROSITE" id="PS51419">
    <property type="entry name" value="RAB"/>
    <property type="match status" value="1"/>
</dbReference>
<name>A0A8T1VUK4_9STRA</name>
<organism evidence="4 5">
    <name type="scientific">Phytophthora pseudosyringae</name>
    <dbReference type="NCBI Taxonomy" id="221518"/>
    <lineage>
        <taxon>Eukaryota</taxon>
        <taxon>Sar</taxon>
        <taxon>Stramenopiles</taxon>
        <taxon>Oomycota</taxon>
        <taxon>Peronosporomycetes</taxon>
        <taxon>Peronosporales</taxon>
        <taxon>Peronosporaceae</taxon>
        <taxon>Phytophthora</taxon>
    </lineage>
</organism>
<sequence length="365" mass="40935">MEDFDCDDFEKTLKVIVVGNGNVGKTSMTTRYAKGRYTGTYKKTIGVDFMEKTVELRNLGETINLMIWDTAGQEEFDSLTSRYYKGAGAVIYVFSTVDRASFDDLPKWKRKVEEECGQICSVMVQNKIDLEDDAAMTRDEVEDMADYLDMRLYRSCVQDNINVGEVFRFLCRKFLKSGDDGDETVHAVTDISTLSHTVKPKDTSRQISPPEPRGKREISDISDIDSDRTSTAAPSPTTQTHLNKVFPPSPPTVVDREYASDSGGEAEPDSPRRGRKKDEDDRVNDRKQDNRRGSAKRGSGQAKAEMVQDAEESPRRAPSGREVECEEDDLDEDEGADSSETPKLKPSKRRTNGKKTHPPPECVIS</sequence>
<feature type="compositionally biased region" description="Basic and acidic residues" evidence="3">
    <location>
        <begin position="312"/>
        <end position="323"/>
    </location>
</feature>
<dbReference type="SMART" id="SM00174">
    <property type="entry name" value="RHO"/>
    <property type="match status" value="1"/>
</dbReference>
<keyword evidence="1" id="KW-0547">Nucleotide-binding</keyword>
<dbReference type="PROSITE" id="PS51421">
    <property type="entry name" value="RAS"/>
    <property type="match status" value="1"/>
</dbReference>
<protein>
    <submittedName>
        <fullName evidence="4">Ras- protein Rab-23</fullName>
    </submittedName>
</protein>
<dbReference type="PANTHER" id="PTHR47977">
    <property type="entry name" value="RAS-RELATED PROTEIN RAB"/>
    <property type="match status" value="1"/>
</dbReference>
<feature type="compositionally biased region" description="Acidic residues" evidence="3">
    <location>
        <begin position="324"/>
        <end position="337"/>
    </location>
</feature>
<keyword evidence="2" id="KW-0342">GTP-binding</keyword>
<dbReference type="InterPro" id="IPR005225">
    <property type="entry name" value="Small_GTP-bd"/>
</dbReference>
<dbReference type="Pfam" id="PF00071">
    <property type="entry name" value="Ras"/>
    <property type="match status" value="1"/>
</dbReference>
<dbReference type="SMART" id="SM00176">
    <property type="entry name" value="RAN"/>
    <property type="match status" value="1"/>
</dbReference>
<dbReference type="Proteomes" id="UP000694044">
    <property type="component" value="Unassembled WGS sequence"/>
</dbReference>
<dbReference type="EMBL" id="JAGDFM010000135">
    <property type="protein sequence ID" value="KAG7384907.1"/>
    <property type="molecule type" value="Genomic_DNA"/>
</dbReference>
<dbReference type="SMART" id="SM00175">
    <property type="entry name" value="RAB"/>
    <property type="match status" value="1"/>
</dbReference>
<dbReference type="InterPro" id="IPR001806">
    <property type="entry name" value="Small_GTPase"/>
</dbReference>
<comment type="caution">
    <text evidence="4">The sequence shown here is derived from an EMBL/GenBank/DDBJ whole genome shotgun (WGS) entry which is preliminary data.</text>
</comment>
<evidence type="ECO:0000256" key="2">
    <source>
        <dbReference type="ARBA" id="ARBA00023134"/>
    </source>
</evidence>
<dbReference type="GO" id="GO:0005525">
    <property type="term" value="F:GTP binding"/>
    <property type="evidence" value="ECO:0007669"/>
    <property type="project" value="UniProtKB-KW"/>
</dbReference>
<feature type="compositionally biased region" description="Low complexity" evidence="3">
    <location>
        <begin position="229"/>
        <end position="238"/>
    </location>
</feature>
<dbReference type="AlphaFoldDB" id="A0A8T1VUK4"/>
<dbReference type="OrthoDB" id="6585768at2759"/>
<dbReference type="NCBIfam" id="TIGR00231">
    <property type="entry name" value="small_GTP"/>
    <property type="match status" value="1"/>
</dbReference>
<proteinExistence type="predicted"/>
<evidence type="ECO:0000313" key="4">
    <source>
        <dbReference type="EMBL" id="KAG7384907.1"/>
    </source>
</evidence>
<evidence type="ECO:0000256" key="3">
    <source>
        <dbReference type="SAM" id="MobiDB-lite"/>
    </source>
</evidence>
<dbReference type="SMART" id="SM00173">
    <property type="entry name" value="RAS"/>
    <property type="match status" value="1"/>
</dbReference>